<comment type="subcellular location">
    <subcellularLocation>
        <location evidence="1">Periplasm</location>
    </subcellularLocation>
</comment>
<keyword evidence="3 9" id="KW-0479">Metal-binding</keyword>
<sequence length="417" mass="45367">MASDLPAPLTDADFLPFDMKQAALGRDLFYDKILSGNRNISCGTCHHPDHGTGDGLSLGIGEGGVGLGPDRTAGMGADRIRKRIPRNAPPLWNLGAKDLHTLFHDGRLSLSDDYGNGFNSPAEEWLPKGLNSLLAAQAIFPLVAQFEMAGNPGENQVAGAVHDRIDAPWPIIAKTVRITGDYGARFVEAFDHIDAPEEVAITEIANALAAFQAVEWRSIDSPFDQYLAGDFEALTAQQLSGMALFYGEAGCSDCHSGSLMSDQKFHALGLPAFGPGRTRRFDPMVRDVGRMGESDDLDDAYRFRTPMLRNVALTAPYGHNGAYPDLEGIIRHHIDPAGARLAWSRDMANLPEVPWLAAIDFVVQSDRYEMERQAAKLDITPRDLSDQQIADLVAFMHALTGTTLDKPPFGVPVDFEP</sequence>
<dbReference type="InterPro" id="IPR051395">
    <property type="entry name" value="Cytochrome_c_Peroxidase/MauG"/>
</dbReference>
<comment type="PTM">
    <text evidence="8">Binds 2 heme groups per subunit.</text>
</comment>
<keyword evidence="11" id="KW-0575">Peroxidase</keyword>
<feature type="binding site" description="covalent" evidence="8">
    <location>
        <position position="42"/>
    </location>
    <ligand>
        <name>heme c</name>
        <dbReference type="ChEBI" id="CHEBI:61717"/>
        <label>1</label>
    </ligand>
</feature>
<dbReference type="GO" id="GO:0004130">
    <property type="term" value="F:cytochrome-c peroxidase activity"/>
    <property type="evidence" value="ECO:0007669"/>
    <property type="project" value="TreeGrafter"/>
</dbReference>
<dbReference type="PIRSF" id="PIRSF000294">
    <property type="entry name" value="Cytochrome-c_peroxidase"/>
    <property type="match status" value="1"/>
</dbReference>
<dbReference type="EMBL" id="FQWM01000010">
    <property type="protein sequence ID" value="SHH82928.1"/>
    <property type="molecule type" value="Genomic_DNA"/>
</dbReference>
<dbReference type="Gene3D" id="1.10.760.10">
    <property type="entry name" value="Cytochrome c-like domain"/>
    <property type="match status" value="2"/>
</dbReference>
<evidence type="ECO:0000313" key="12">
    <source>
        <dbReference type="Proteomes" id="UP000184211"/>
    </source>
</evidence>
<keyword evidence="2 8" id="KW-0349">Heme</keyword>
<feature type="binding site" description="axial binding residue" evidence="9">
    <location>
        <position position="46"/>
    </location>
    <ligand>
        <name>heme c</name>
        <dbReference type="ChEBI" id="CHEBI:61717"/>
        <label>1</label>
    </ligand>
    <ligandPart>
        <name>Fe</name>
        <dbReference type="ChEBI" id="CHEBI:18248"/>
    </ligandPart>
</feature>
<evidence type="ECO:0000256" key="8">
    <source>
        <dbReference type="PIRSR" id="PIRSR000294-1"/>
    </source>
</evidence>
<dbReference type="STRING" id="870908.SAMN04488044_0014"/>
<dbReference type="GO" id="GO:0042597">
    <property type="term" value="C:periplasmic space"/>
    <property type="evidence" value="ECO:0007669"/>
    <property type="project" value="UniProtKB-SubCell"/>
</dbReference>
<feature type="domain" description="Cytochrome c" evidence="10">
    <location>
        <begin position="236"/>
        <end position="400"/>
    </location>
</feature>
<dbReference type="Proteomes" id="UP000184211">
    <property type="component" value="Unassembled WGS sequence"/>
</dbReference>
<proteinExistence type="predicted"/>
<evidence type="ECO:0000256" key="3">
    <source>
        <dbReference type="ARBA" id="ARBA00022723"/>
    </source>
</evidence>
<dbReference type="InterPro" id="IPR036909">
    <property type="entry name" value="Cyt_c-like_dom_sf"/>
</dbReference>
<dbReference type="SUPFAM" id="SSF46626">
    <property type="entry name" value="Cytochrome c"/>
    <property type="match status" value="2"/>
</dbReference>
<evidence type="ECO:0000256" key="1">
    <source>
        <dbReference type="ARBA" id="ARBA00004418"/>
    </source>
</evidence>
<accession>A0A1M5W669</accession>
<feature type="domain" description="Cytochrome c" evidence="10">
    <location>
        <begin position="20"/>
        <end position="150"/>
    </location>
</feature>
<dbReference type="AlphaFoldDB" id="A0A1M5W669"/>
<evidence type="ECO:0000256" key="5">
    <source>
        <dbReference type="ARBA" id="ARBA00022764"/>
    </source>
</evidence>
<evidence type="ECO:0000313" key="11">
    <source>
        <dbReference type="EMBL" id="SHH82928.1"/>
    </source>
</evidence>
<keyword evidence="4" id="KW-0732">Signal</keyword>
<keyword evidence="5" id="KW-0574">Periplasm</keyword>
<feature type="binding site" description="covalent" evidence="8">
    <location>
        <position position="254"/>
    </location>
    <ligand>
        <name>heme c</name>
        <dbReference type="ChEBI" id="CHEBI:61717"/>
        <label>2</label>
    </ligand>
</feature>
<dbReference type="InterPro" id="IPR004852">
    <property type="entry name" value="Di-haem_cyt_c_peroxidsae"/>
</dbReference>
<evidence type="ECO:0000256" key="6">
    <source>
        <dbReference type="ARBA" id="ARBA00023002"/>
    </source>
</evidence>
<keyword evidence="7 9" id="KW-0408">Iron</keyword>
<comment type="cofactor">
    <cofactor evidence="8">
        <name>heme</name>
        <dbReference type="ChEBI" id="CHEBI:30413"/>
    </cofactor>
    <text evidence="8">Binds 2 heme groups.</text>
</comment>
<dbReference type="Pfam" id="PF03150">
    <property type="entry name" value="CCP_MauG"/>
    <property type="match status" value="1"/>
</dbReference>
<dbReference type="GO" id="GO:0046872">
    <property type="term" value="F:metal ion binding"/>
    <property type="evidence" value="ECO:0007669"/>
    <property type="project" value="UniProtKB-KW"/>
</dbReference>
<keyword evidence="6" id="KW-0560">Oxidoreductase</keyword>
<evidence type="ECO:0000256" key="4">
    <source>
        <dbReference type="ARBA" id="ARBA00022729"/>
    </source>
</evidence>
<dbReference type="PANTHER" id="PTHR30600">
    <property type="entry name" value="CYTOCHROME C PEROXIDASE-RELATED"/>
    <property type="match status" value="1"/>
</dbReference>
<dbReference type="GO" id="GO:0020037">
    <property type="term" value="F:heme binding"/>
    <property type="evidence" value="ECO:0007669"/>
    <property type="project" value="InterPro"/>
</dbReference>
<dbReference type="InterPro" id="IPR009056">
    <property type="entry name" value="Cyt_c-like_dom"/>
</dbReference>
<organism evidence="11 12">
    <name type="scientific">Cognatishimia maritima</name>
    <dbReference type="NCBI Taxonomy" id="870908"/>
    <lineage>
        <taxon>Bacteria</taxon>
        <taxon>Pseudomonadati</taxon>
        <taxon>Pseudomonadota</taxon>
        <taxon>Alphaproteobacteria</taxon>
        <taxon>Rhodobacterales</taxon>
        <taxon>Paracoccaceae</taxon>
        <taxon>Cognatishimia</taxon>
    </lineage>
</organism>
<dbReference type="InterPro" id="IPR026259">
    <property type="entry name" value="MauG/Cytc_peroxidase"/>
</dbReference>
<keyword evidence="12" id="KW-1185">Reference proteome</keyword>
<dbReference type="GO" id="GO:0009055">
    <property type="term" value="F:electron transfer activity"/>
    <property type="evidence" value="ECO:0007669"/>
    <property type="project" value="InterPro"/>
</dbReference>
<gene>
    <name evidence="11" type="ORF">SAMN04488044_0014</name>
</gene>
<evidence type="ECO:0000256" key="9">
    <source>
        <dbReference type="PIRSR" id="PIRSR000294-2"/>
    </source>
</evidence>
<feature type="binding site" description="covalent" evidence="8">
    <location>
        <position position="251"/>
    </location>
    <ligand>
        <name>heme c</name>
        <dbReference type="ChEBI" id="CHEBI:61717"/>
        <label>2</label>
    </ligand>
</feature>
<name>A0A1M5W669_9RHOB</name>
<evidence type="ECO:0000259" key="10">
    <source>
        <dbReference type="PROSITE" id="PS51007"/>
    </source>
</evidence>
<dbReference type="RefSeq" id="WP_072794205.1">
    <property type="nucleotide sequence ID" value="NZ_FQWM01000010.1"/>
</dbReference>
<feature type="binding site" description="axial binding residue" evidence="9">
    <location>
        <position position="255"/>
    </location>
    <ligand>
        <name>heme c</name>
        <dbReference type="ChEBI" id="CHEBI:61717"/>
        <label>2</label>
    </ligand>
    <ligandPart>
        <name>Fe</name>
        <dbReference type="ChEBI" id="CHEBI:18248"/>
    </ligandPart>
</feature>
<protein>
    <submittedName>
        <fullName evidence="11">Cytochrome c peroxidase</fullName>
    </submittedName>
</protein>
<reference evidence="12" key="1">
    <citation type="submission" date="2016-11" db="EMBL/GenBank/DDBJ databases">
        <authorList>
            <person name="Varghese N."/>
            <person name="Submissions S."/>
        </authorList>
    </citation>
    <scope>NUCLEOTIDE SEQUENCE [LARGE SCALE GENOMIC DNA]</scope>
    <source>
        <strain evidence="12">DSM 28223</strain>
    </source>
</reference>
<feature type="binding site" description="covalent" evidence="8">
    <location>
        <position position="45"/>
    </location>
    <ligand>
        <name>heme c</name>
        <dbReference type="ChEBI" id="CHEBI:61717"/>
        <label>1</label>
    </ligand>
</feature>
<dbReference type="PROSITE" id="PS51007">
    <property type="entry name" value="CYTC"/>
    <property type="match status" value="2"/>
</dbReference>
<evidence type="ECO:0000256" key="2">
    <source>
        <dbReference type="ARBA" id="ARBA00022617"/>
    </source>
</evidence>
<evidence type="ECO:0000256" key="7">
    <source>
        <dbReference type="ARBA" id="ARBA00023004"/>
    </source>
</evidence>